<gene>
    <name evidence="8" type="ORF">ACFO4R_09740</name>
</gene>
<evidence type="ECO:0000256" key="6">
    <source>
        <dbReference type="SAM" id="Phobius"/>
    </source>
</evidence>
<dbReference type="InterPro" id="IPR004358">
    <property type="entry name" value="Sig_transdc_His_kin-like_C"/>
</dbReference>
<feature type="transmembrane region" description="Helical" evidence="6">
    <location>
        <begin position="21"/>
        <end position="39"/>
    </location>
</feature>
<evidence type="ECO:0000256" key="5">
    <source>
        <dbReference type="ARBA" id="ARBA00023012"/>
    </source>
</evidence>
<keyword evidence="8" id="KW-0547">Nucleotide-binding</keyword>
<dbReference type="RefSeq" id="WP_379788922.1">
    <property type="nucleotide sequence ID" value="NZ_JBHSHL010000045.1"/>
</dbReference>
<keyword evidence="9" id="KW-1185">Reference proteome</keyword>
<feature type="domain" description="Histidine kinase" evidence="7">
    <location>
        <begin position="329"/>
        <end position="439"/>
    </location>
</feature>
<keyword evidence="6" id="KW-1133">Transmembrane helix</keyword>
<organism evidence="8 9">
    <name type="scientific">Filifactor villosus</name>
    <dbReference type="NCBI Taxonomy" id="29374"/>
    <lineage>
        <taxon>Bacteria</taxon>
        <taxon>Bacillati</taxon>
        <taxon>Bacillota</taxon>
        <taxon>Clostridia</taxon>
        <taxon>Peptostreptococcales</taxon>
        <taxon>Filifactoraceae</taxon>
        <taxon>Filifactor</taxon>
    </lineage>
</organism>
<dbReference type="SMART" id="SM00387">
    <property type="entry name" value="HATPase_c"/>
    <property type="match status" value="1"/>
</dbReference>
<keyword evidence="4" id="KW-0418">Kinase</keyword>
<evidence type="ECO:0000256" key="1">
    <source>
        <dbReference type="ARBA" id="ARBA00000085"/>
    </source>
</evidence>
<comment type="catalytic activity">
    <reaction evidence="1">
        <text>ATP + protein L-histidine = ADP + protein N-phospho-L-histidine.</text>
        <dbReference type="EC" id="2.7.13.3"/>
    </reaction>
</comment>
<proteinExistence type="predicted"/>
<dbReference type="EMBL" id="JBHSHL010000045">
    <property type="protein sequence ID" value="MFC4805363.1"/>
    <property type="molecule type" value="Genomic_DNA"/>
</dbReference>
<feature type="transmembrane region" description="Helical" evidence="6">
    <location>
        <begin position="70"/>
        <end position="88"/>
    </location>
</feature>
<keyword evidence="6" id="KW-0812">Transmembrane</keyword>
<reference evidence="9" key="1">
    <citation type="journal article" date="2019" name="Int. J. Syst. Evol. Microbiol.">
        <title>The Global Catalogue of Microorganisms (GCM) 10K type strain sequencing project: providing services to taxonomists for standard genome sequencing and annotation.</title>
        <authorList>
            <consortium name="The Broad Institute Genomics Platform"/>
            <consortium name="The Broad Institute Genome Sequencing Center for Infectious Disease"/>
            <person name="Wu L."/>
            <person name="Ma J."/>
        </authorList>
    </citation>
    <scope>NUCLEOTIDE SEQUENCE [LARGE SCALE GENOMIC DNA]</scope>
    <source>
        <strain evidence="9">CCUG 46385</strain>
    </source>
</reference>
<sequence>MKNKFQYSRTTSRGLLPSDDWKEAWIIAFFIAAGSQFYIDAFTNGFIIAFSVVIFPIFLYLYREHSITKICLMTSFFSPFFRAAIITFRQLKTFSIALATVYPECIFYFSYSLIYYLLYHRRQLKSGGRDFRRFALVVFLCDWVSNVIEISLRNGFRAIPDTLYYLWIVAVFRTLLSCILITVINSSENFILQREDRRRYENLLMMNSVFQSELFMMNKSIVDIEDVMKKSFDLYRSLNTQPEFAQWKSTALEIAKDIHEIKKEYIRVIQGIQTLFDEKEQSAFISVEQLIDMISIHILGEEGFNDKKIEFSNRYHFDAKKVGVKNYYQLIPILRNLLSNAVDATVESESPSIRMNVYRGNGTIYFSIKDNGRGMTSREQKMIFLPGYSTKFDKKTGNINRGLGLPIVKDMVDFFEGSIEVESVFGKFTEFKVSIPEKNL</sequence>
<dbReference type="PANTHER" id="PTHR43547">
    <property type="entry name" value="TWO-COMPONENT HISTIDINE KINASE"/>
    <property type="match status" value="1"/>
</dbReference>
<keyword evidence="5" id="KW-0902">Two-component regulatory system</keyword>
<feature type="transmembrane region" description="Helical" evidence="6">
    <location>
        <begin position="45"/>
        <end position="63"/>
    </location>
</feature>
<evidence type="ECO:0000313" key="8">
    <source>
        <dbReference type="EMBL" id="MFC4805363.1"/>
    </source>
</evidence>
<dbReference type="Pfam" id="PF02518">
    <property type="entry name" value="HATPase_c"/>
    <property type="match status" value="1"/>
</dbReference>
<keyword evidence="6" id="KW-0472">Membrane</keyword>
<feature type="transmembrane region" description="Helical" evidence="6">
    <location>
        <begin position="94"/>
        <end position="119"/>
    </location>
</feature>
<dbReference type="GO" id="GO:0005524">
    <property type="term" value="F:ATP binding"/>
    <property type="evidence" value="ECO:0007669"/>
    <property type="project" value="UniProtKB-KW"/>
</dbReference>
<dbReference type="PRINTS" id="PR00344">
    <property type="entry name" value="BCTRLSENSOR"/>
</dbReference>
<evidence type="ECO:0000256" key="4">
    <source>
        <dbReference type="ARBA" id="ARBA00022777"/>
    </source>
</evidence>
<keyword evidence="4" id="KW-0808">Transferase</keyword>
<evidence type="ECO:0000313" key="9">
    <source>
        <dbReference type="Proteomes" id="UP001595916"/>
    </source>
</evidence>
<comment type="caution">
    <text evidence="8">The sequence shown here is derived from an EMBL/GenBank/DDBJ whole genome shotgun (WGS) entry which is preliminary data.</text>
</comment>
<keyword evidence="8" id="KW-0067">ATP-binding</keyword>
<dbReference type="PROSITE" id="PS50109">
    <property type="entry name" value="HIS_KIN"/>
    <property type="match status" value="1"/>
</dbReference>
<dbReference type="SUPFAM" id="SSF55874">
    <property type="entry name" value="ATPase domain of HSP90 chaperone/DNA topoisomerase II/histidine kinase"/>
    <property type="match status" value="1"/>
</dbReference>
<evidence type="ECO:0000256" key="3">
    <source>
        <dbReference type="ARBA" id="ARBA00022553"/>
    </source>
</evidence>
<evidence type="ECO:0000259" key="7">
    <source>
        <dbReference type="PROSITE" id="PS50109"/>
    </source>
</evidence>
<dbReference type="InterPro" id="IPR036890">
    <property type="entry name" value="HATPase_C_sf"/>
</dbReference>
<evidence type="ECO:0000256" key="2">
    <source>
        <dbReference type="ARBA" id="ARBA00012438"/>
    </source>
</evidence>
<dbReference type="InterPro" id="IPR005467">
    <property type="entry name" value="His_kinase_dom"/>
</dbReference>
<keyword evidence="3" id="KW-0597">Phosphoprotein</keyword>
<protein>
    <recommendedName>
        <fullName evidence="2">histidine kinase</fullName>
        <ecNumber evidence="2">2.7.13.3</ecNumber>
    </recommendedName>
</protein>
<dbReference type="PANTHER" id="PTHR43547:SF10">
    <property type="entry name" value="SENSOR HISTIDINE KINASE DCUS"/>
    <property type="match status" value="1"/>
</dbReference>
<dbReference type="Gene3D" id="3.30.565.10">
    <property type="entry name" value="Histidine kinase-like ATPase, C-terminal domain"/>
    <property type="match status" value="1"/>
</dbReference>
<dbReference type="Proteomes" id="UP001595916">
    <property type="component" value="Unassembled WGS sequence"/>
</dbReference>
<name>A0ABV9QMD5_9FIRM</name>
<feature type="transmembrane region" description="Helical" evidence="6">
    <location>
        <begin position="164"/>
        <end position="184"/>
    </location>
</feature>
<accession>A0ABV9QMD5</accession>
<dbReference type="EC" id="2.7.13.3" evidence="2"/>
<dbReference type="InterPro" id="IPR003594">
    <property type="entry name" value="HATPase_dom"/>
</dbReference>